<keyword evidence="2" id="KW-1185">Reference proteome</keyword>
<dbReference type="Proteomes" id="UP001060085">
    <property type="component" value="Linkage Group LG01"/>
</dbReference>
<proteinExistence type="predicted"/>
<comment type="caution">
    <text evidence="1">The sequence shown here is derived from an EMBL/GenBank/DDBJ whole genome shotgun (WGS) entry which is preliminary data.</text>
</comment>
<dbReference type="EMBL" id="CM044701">
    <property type="protein sequence ID" value="KAI5681117.1"/>
    <property type="molecule type" value="Genomic_DNA"/>
</dbReference>
<name>A0ACC0C8F3_CATRO</name>
<protein>
    <submittedName>
        <fullName evidence="1">Uncharacterized protein</fullName>
    </submittedName>
</protein>
<evidence type="ECO:0000313" key="1">
    <source>
        <dbReference type="EMBL" id="KAI5681117.1"/>
    </source>
</evidence>
<organism evidence="1 2">
    <name type="scientific">Catharanthus roseus</name>
    <name type="common">Madagascar periwinkle</name>
    <name type="synonym">Vinca rosea</name>
    <dbReference type="NCBI Taxonomy" id="4058"/>
    <lineage>
        <taxon>Eukaryota</taxon>
        <taxon>Viridiplantae</taxon>
        <taxon>Streptophyta</taxon>
        <taxon>Embryophyta</taxon>
        <taxon>Tracheophyta</taxon>
        <taxon>Spermatophyta</taxon>
        <taxon>Magnoliopsida</taxon>
        <taxon>eudicotyledons</taxon>
        <taxon>Gunneridae</taxon>
        <taxon>Pentapetalae</taxon>
        <taxon>asterids</taxon>
        <taxon>lamiids</taxon>
        <taxon>Gentianales</taxon>
        <taxon>Apocynaceae</taxon>
        <taxon>Rauvolfioideae</taxon>
        <taxon>Vinceae</taxon>
        <taxon>Catharanthinae</taxon>
        <taxon>Catharanthus</taxon>
    </lineage>
</organism>
<reference evidence="2" key="1">
    <citation type="journal article" date="2023" name="Nat. Plants">
        <title>Single-cell RNA sequencing provides a high-resolution roadmap for understanding the multicellular compartmentation of specialized metabolism.</title>
        <authorList>
            <person name="Sun S."/>
            <person name="Shen X."/>
            <person name="Li Y."/>
            <person name="Li Y."/>
            <person name="Wang S."/>
            <person name="Li R."/>
            <person name="Zhang H."/>
            <person name="Shen G."/>
            <person name="Guo B."/>
            <person name="Wei J."/>
            <person name="Xu J."/>
            <person name="St-Pierre B."/>
            <person name="Chen S."/>
            <person name="Sun C."/>
        </authorList>
    </citation>
    <scope>NUCLEOTIDE SEQUENCE [LARGE SCALE GENOMIC DNA]</scope>
</reference>
<gene>
    <name evidence="1" type="ORF">M9H77_02344</name>
</gene>
<accession>A0ACC0C8F3</accession>
<sequence>MWYSSVIILLPNAFHFLPRLYRADDRDRTRELKSNSLFAAFIFTRSPFPPQTFSGESGNFLMIARRRWYEEKLRDAYLAEDSNISELIKEFLYLRHEHDALMADIKELKEWHNIHSIYKIICLNNKFPSIHPLIMALVRQIWHPYKFVF</sequence>
<evidence type="ECO:0000313" key="2">
    <source>
        <dbReference type="Proteomes" id="UP001060085"/>
    </source>
</evidence>